<comment type="caution">
    <text evidence="1">The sequence shown here is derived from an EMBL/GenBank/DDBJ whole genome shotgun (WGS) entry which is preliminary data.</text>
</comment>
<accession>A0A0F9SVD8</accession>
<sequence length="81" mass="8977">MIGKKFRIKCAKDAFFRFKDGREIDITDGLIVEVVSGKALIDSAPLKKGDVTGMPEMQHWTEIVEGCTEGYLSGNSGLKWL</sequence>
<name>A0A0F9SVD8_9ZZZZ</name>
<dbReference type="EMBL" id="LAZR01000495">
    <property type="protein sequence ID" value="KKN66627.1"/>
    <property type="molecule type" value="Genomic_DNA"/>
</dbReference>
<reference evidence="1" key="1">
    <citation type="journal article" date="2015" name="Nature">
        <title>Complex archaea that bridge the gap between prokaryotes and eukaryotes.</title>
        <authorList>
            <person name="Spang A."/>
            <person name="Saw J.H."/>
            <person name="Jorgensen S.L."/>
            <person name="Zaremba-Niedzwiedzka K."/>
            <person name="Martijn J."/>
            <person name="Lind A.E."/>
            <person name="van Eijk R."/>
            <person name="Schleper C."/>
            <person name="Guy L."/>
            <person name="Ettema T.J."/>
        </authorList>
    </citation>
    <scope>NUCLEOTIDE SEQUENCE</scope>
</reference>
<organism evidence="1">
    <name type="scientific">marine sediment metagenome</name>
    <dbReference type="NCBI Taxonomy" id="412755"/>
    <lineage>
        <taxon>unclassified sequences</taxon>
        <taxon>metagenomes</taxon>
        <taxon>ecological metagenomes</taxon>
    </lineage>
</organism>
<evidence type="ECO:0000313" key="1">
    <source>
        <dbReference type="EMBL" id="KKN66627.1"/>
    </source>
</evidence>
<dbReference type="AlphaFoldDB" id="A0A0F9SVD8"/>
<gene>
    <name evidence="1" type="ORF">LCGC14_0469620</name>
</gene>
<protein>
    <submittedName>
        <fullName evidence="1">Uncharacterized protein</fullName>
    </submittedName>
</protein>
<proteinExistence type="predicted"/>